<feature type="region of interest" description="Disordered" evidence="1">
    <location>
        <begin position="1"/>
        <end position="31"/>
    </location>
</feature>
<evidence type="ECO:0000256" key="1">
    <source>
        <dbReference type="SAM" id="MobiDB-lite"/>
    </source>
</evidence>
<dbReference type="AlphaFoldDB" id="A0A4Y2UJ81"/>
<organism evidence="2 3">
    <name type="scientific">Araneus ventricosus</name>
    <name type="common">Orbweaver spider</name>
    <name type="synonym">Epeira ventricosa</name>
    <dbReference type="NCBI Taxonomy" id="182803"/>
    <lineage>
        <taxon>Eukaryota</taxon>
        <taxon>Metazoa</taxon>
        <taxon>Ecdysozoa</taxon>
        <taxon>Arthropoda</taxon>
        <taxon>Chelicerata</taxon>
        <taxon>Arachnida</taxon>
        <taxon>Araneae</taxon>
        <taxon>Araneomorphae</taxon>
        <taxon>Entelegynae</taxon>
        <taxon>Araneoidea</taxon>
        <taxon>Araneidae</taxon>
        <taxon>Araneus</taxon>
    </lineage>
</organism>
<evidence type="ECO:0000313" key="2">
    <source>
        <dbReference type="EMBL" id="GBO11590.1"/>
    </source>
</evidence>
<evidence type="ECO:0000313" key="3">
    <source>
        <dbReference type="Proteomes" id="UP000499080"/>
    </source>
</evidence>
<proteinExistence type="predicted"/>
<dbReference type="Proteomes" id="UP000499080">
    <property type="component" value="Unassembled WGS sequence"/>
</dbReference>
<sequence>MHSSASDHPLSTDSIRSQLPPQPERKYAPPIIIDDPSNAAQLIKSFNELTDSKVEGKFLPNNRLKVFPTSADAHRDIQEELLVGTLRRSLFSPLSLTFRSFTDVSPECCSHRTNPRAIGTR</sequence>
<name>A0A4Y2UJ81_ARAVE</name>
<feature type="compositionally biased region" description="Polar residues" evidence="1">
    <location>
        <begin position="1"/>
        <end position="19"/>
    </location>
</feature>
<keyword evidence="3" id="KW-1185">Reference proteome</keyword>
<comment type="caution">
    <text evidence="2">The sequence shown here is derived from an EMBL/GenBank/DDBJ whole genome shotgun (WGS) entry which is preliminary data.</text>
</comment>
<dbReference type="EMBL" id="BGPR01036380">
    <property type="protein sequence ID" value="GBO11590.1"/>
    <property type="molecule type" value="Genomic_DNA"/>
</dbReference>
<accession>A0A4Y2UJ81</accession>
<protein>
    <submittedName>
        <fullName evidence="2">Uncharacterized protein</fullName>
    </submittedName>
</protein>
<gene>
    <name evidence="2" type="ORF">AVEN_250801_1</name>
</gene>
<reference evidence="2 3" key="1">
    <citation type="journal article" date="2019" name="Sci. Rep.">
        <title>Orb-weaving spider Araneus ventricosus genome elucidates the spidroin gene catalogue.</title>
        <authorList>
            <person name="Kono N."/>
            <person name="Nakamura H."/>
            <person name="Ohtoshi R."/>
            <person name="Moran D.A.P."/>
            <person name="Shinohara A."/>
            <person name="Yoshida Y."/>
            <person name="Fujiwara M."/>
            <person name="Mori M."/>
            <person name="Tomita M."/>
            <person name="Arakawa K."/>
        </authorList>
    </citation>
    <scope>NUCLEOTIDE SEQUENCE [LARGE SCALE GENOMIC DNA]</scope>
</reference>